<keyword evidence="3" id="KW-1185">Reference proteome</keyword>
<accession>A0A9Q1F6F7</accession>
<reference evidence="2" key="1">
    <citation type="journal article" date="2023" name="Science">
        <title>Genome structures resolve the early diversification of teleost fishes.</title>
        <authorList>
            <person name="Parey E."/>
            <person name="Louis A."/>
            <person name="Montfort J."/>
            <person name="Bouchez O."/>
            <person name="Roques C."/>
            <person name="Iampietro C."/>
            <person name="Lluch J."/>
            <person name="Castinel A."/>
            <person name="Donnadieu C."/>
            <person name="Desvignes T."/>
            <person name="Floi Bucao C."/>
            <person name="Jouanno E."/>
            <person name="Wen M."/>
            <person name="Mejri S."/>
            <person name="Dirks R."/>
            <person name="Jansen H."/>
            <person name="Henkel C."/>
            <person name="Chen W.J."/>
            <person name="Zahm M."/>
            <person name="Cabau C."/>
            <person name="Klopp C."/>
            <person name="Thompson A.W."/>
            <person name="Robinson-Rechavi M."/>
            <person name="Braasch I."/>
            <person name="Lecointre G."/>
            <person name="Bobe J."/>
            <person name="Postlethwait J.H."/>
            <person name="Berthelot C."/>
            <person name="Roest Crollius H."/>
            <person name="Guiguen Y."/>
        </authorList>
    </citation>
    <scope>NUCLEOTIDE SEQUENCE</scope>
    <source>
        <strain evidence="2">WJC10195</strain>
    </source>
</reference>
<name>A0A9Q1F6F7_SYNKA</name>
<dbReference type="GO" id="GO:0046983">
    <property type="term" value="F:protein dimerization activity"/>
    <property type="evidence" value="ECO:0007669"/>
    <property type="project" value="InterPro"/>
</dbReference>
<dbReference type="AlphaFoldDB" id="A0A9Q1F6F7"/>
<protein>
    <recommendedName>
        <fullName evidence="1">HAT C-terminal dimerisation domain-containing protein</fullName>
    </recommendedName>
</protein>
<evidence type="ECO:0000313" key="2">
    <source>
        <dbReference type="EMBL" id="KAJ8352087.1"/>
    </source>
</evidence>
<gene>
    <name evidence="2" type="ORF">SKAU_G00235630</name>
</gene>
<dbReference type="PANTHER" id="PTHR45749">
    <property type="match status" value="1"/>
</dbReference>
<sequence>MKVRLRPSSSRPLCRPQMKMRMQQHRHRQQCRDVLKDHVEGGLTLKPLCETRWESHVEALKPLRYQLGDVHDANNTSLTGTSGVKTRLNANNIAMKIDFKLVCAIVIWYNILFEVNLTSKSLKTFDLLQAVAQLHTTTAFLQDYRSDEGFAAALASAKELAEELQIKPCLKESWLCTRILLTLPVTVASGERSFSKLKLIKNYLRTTMMQERLNGLATISIESELGQEIDLTSSPRGKFAGSTLDKDNILKCSLSSECIYPGL</sequence>
<dbReference type="InterPro" id="IPR008906">
    <property type="entry name" value="HATC_C_dom"/>
</dbReference>
<dbReference type="Proteomes" id="UP001152622">
    <property type="component" value="Chromosome 8"/>
</dbReference>
<evidence type="ECO:0000313" key="3">
    <source>
        <dbReference type="Proteomes" id="UP001152622"/>
    </source>
</evidence>
<feature type="domain" description="HAT C-terminal dimerisation" evidence="1">
    <location>
        <begin position="170"/>
        <end position="225"/>
    </location>
</feature>
<comment type="caution">
    <text evidence="2">The sequence shown here is derived from an EMBL/GenBank/DDBJ whole genome shotgun (WGS) entry which is preliminary data.</text>
</comment>
<dbReference type="PANTHER" id="PTHR45749:SF35">
    <property type="entry name" value="AC-LIKE TRANSPOSASE-RELATED"/>
    <property type="match status" value="1"/>
</dbReference>
<dbReference type="OrthoDB" id="1750591at2759"/>
<dbReference type="Pfam" id="PF05699">
    <property type="entry name" value="Dimer_Tnp_hAT"/>
    <property type="match status" value="1"/>
</dbReference>
<organism evidence="2 3">
    <name type="scientific">Synaphobranchus kaupii</name>
    <name type="common">Kaup's arrowtooth eel</name>
    <dbReference type="NCBI Taxonomy" id="118154"/>
    <lineage>
        <taxon>Eukaryota</taxon>
        <taxon>Metazoa</taxon>
        <taxon>Chordata</taxon>
        <taxon>Craniata</taxon>
        <taxon>Vertebrata</taxon>
        <taxon>Euteleostomi</taxon>
        <taxon>Actinopterygii</taxon>
        <taxon>Neopterygii</taxon>
        <taxon>Teleostei</taxon>
        <taxon>Anguilliformes</taxon>
        <taxon>Synaphobranchidae</taxon>
        <taxon>Synaphobranchus</taxon>
    </lineage>
</organism>
<proteinExistence type="predicted"/>
<dbReference type="EMBL" id="JAINUF010000008">
    <property type="protein sequence ID" value="KAJ8352087.1"/>
    <property type="molecule type" value="Genomic_DNA"/>
</dbReference>
<evidence type="ECO:0000259" key="1">
    <source>
        <dbReference type="Pfam" id="PF05699"/>
    </source>
</evidence>